<feature type="transmembrane region" description="Helical" evidence="1">
    <location>
        <begin position="12"/>
        <end position="37"/>
    </location>
</feature>
<proteinExistence type="predicted"/>
<dbReference type="AlphaFoldDB" id="A0A4R2JEI0"/>
<dbReference type="RefSeq" id="WP_243727278.1">
    <property type="nucleotide sequence ID" value="NZ_SLWS01000008.1"/>
</dbReference>
<keyword evidence="1" id="KW-0812">Transmembrane</keyword>
<sequence>MKLAKGTRRGLLVTHIVAAGTWIGMDVVMGVLVFTALSDRDLLAANINALAQFAVWPLLTAGLVCLVSGVLLGLGTRYGLVRYWWVAVKLALNVVLCTLVLFSLRPGVEEAVATGQPGDSMAFPPIVSTTALLFATFLSVYKPWGRVRKRTYAAVVES</sequence>
<feature type="transmembrane region" description="Helical" evidence="1">
    <location>
        <begin position="49"/>
        <end position="71"/>
    </location>
</feature>
<protein>
    <recommendedName>
        <fullName evidence="4">DUF2269 domain-containing protein</fullName>
    </recommendedName>
</protein>
<evidence type="ECO:0000313" key="2">
    <source>
        <dbReference type="EMBL" id="TCO55238.1"/>
    </source>
</evidence>
<reference evidence="2 3" key="1">
    <citation type="submission" date="2019-03" db="EMBL/GenBank/DDBJ databases">
        <title>Genomic Encyclopedia of Type Strains, Phase IV (KMG-IV): sequencing the most valuable type-strain genomes for metagenomic binning, comparative biology and taxonomic classification.</title>
        <authorList>
            <person name="Goeker M."/>
        </authorList>
    </citation>
    <scope>NUCLEOTIDE SEQUENCE [LARGE SCALE GENOMIC DNA]</scope>
    <source>
        <strain evidence="2 3">DSM 45934</strain>
    </source>
</reference>
<keyword evidence="3" id="KW-1185">Reference proteome</keyword>
<keyword evidence="1" id="KW-1133">Transmembrane helix</keyword>
<organism evidence="2 3">
    <name type="scientific">Actinocrispum wychmicini</name>
    <dbReference type="NCBI Taxonomy" id="1213861"/>
    <lineage>
        <taxon>Bacteria</taxon>
        <taxon>Bacillati</taxon>
        <taxon>Actinomycetota</taxon>
        <taxon>Actinomycetes</taxon>
        <taxon>Pseudonocardiales</taxon>
        <taxon>Pseudonocardiaceae</taxon>
        <taxon>Actinocrispum</taxon>
    </lineage>
</organism>
<evidence type="ECO:0000313" key="3">
    <source>
        <dbReference type="Proteomes" id="UP000295680"/>
    </source>
</evidence>
<comment type="caution">
    <text evidence="2">The sequence shown here is derived from an EMBL/GenBank/DDBJ whole genome shotgun (WGS) entry which is preliminary data.</text>
</comment>
<gene>
    <name evidence="2" type="ORF">EV192_108528</name>
</gene>
<evidence type="ECO:0008006" key="4">
    <source>
        <dbReference type="Google" id="ProtNLM"/>
    </source>
</evidence>
<feature type="transmembrane region" description="Helical" evidence="1">
    <location>
        <begin position="122"/>
        <end position="141"/>
    </location>
</feature>
<feature type="transmembrane region" description="Helical" evidence="1">
    <location>
        <begin position="83"/>
        <end position="102"/>
    </location>
</feature>
<dbReference type="Proteomes" id="UP000295680">
    <property type="component" value="Unassembled WGS sequence"/>
</dbReference>
<accession>A0A4R2JEI0</accession>
<dbReference type="EMBL" id="SLWS01000008">
    <property type="protein sequence ID" value="TCO55238.1"/>
    <property type="molecule type" value="Genomic_DNA"/>
</dbReference>
<keyword evidence="1" id="KW-0472">Membrane</keyword>
<evidence type="ECO:0000256" key="1">
    <source>
        <dbReference type="SAM" id="Phobius"/>
    </source>
</evidence>
<name>A0A4R2JEI0_9PSEU</name>